<organism evidence="3 4">
    <name type="scientific">Silvimonas terrae</name>
    <dbReference type="NCBI Taxonomy" id="300266"/>
    <lineage>
        <taxon>Bacteria</taxon>
        <taxon>Pseudomonadati</taxon>
        <taxon>Pseudomonadota</taxon>
        <taxon>Betaproteobacteria</taxon>
        <taxon>Neisseriales</taxon>
        <taxon>Chitinibacteraceae</taxon>
        <taxon>Silvimonas</taxon>
    </lineage>
</organism>
<proteinExistence type="predicted"/>
<dbReference type="Proteomes" id="UP000543030">
    <property type="component" value="Unassembled WGS sequence"/>
</dbReference>
<sequence length="296" mass="33132">MRAARLALLAFLSLPAVAQAMTAIFYQPQTRDHDVPDDNWPAIFKSVHDAGIDTLVVQWTQNGDAFSTPQEKDWLAARMANARAAGLKLVVGLNGDPDFFIRQQQPARILDTWLRSHAYADATLAQYWVKRLGAEAISGWYVPLEIDDVRWRDTEARTSLGQWLGQSSRLIRHAADKPVYASSFFAGHMAPDQFADLMRQTAQQSDVKLWVQDGAGTGKLNAAERGVYLHALADCSKPAAQGVIYEIFRQVGADDAFQAERRSTDEVRKLLQQRTPCQGDSVFFSLRYLPFVNLPH</sequence>
<evidence type="ECO:0000313" key="3">
    <source>
        <dbReference type="EMBL" id="MBB5192149.1"/>
    </source>
</evidence>
<evidence type="ECO:0000259" key="2">
    <source>
        <dbReference type="Pfam" id="PF14488"/>
    </source>
</evidence>
<dbReference type="Gene3D" id="3.20.20.80">
    <property type="entry name" value="Glycosidases"/>
    <property type="match status" value="1"/>
</dbReference>
<dbReference type="RefSeq" id="WP_184101822.1">
    <property type="nucleotide sequence ID" value="NZ_JACHHN010000005.1"/>
</dbReference>
<dbReference type="EMBL" id="JACHHN010000005">
    <property type="protein sequence ID" value="MBB5192149.1"/>
    <property type="molecule type" value="Genomic_DNA"/>
</dbReference>
<keyword evidence="1" id="KW-0732">Signal</keyword>
<feature type="signal peptide" evidence="1">
    <location>
        <begin position="1"/>
        <end position="18"/>
    </location>
</feature>
<gene>
    <name evidence="3" type="ORF">HNQ50_002886</name>
</gene>
<dbReference type="Pfam" id="PF14488">
    <property type="entry name" value="DUF4434"/>
    <property type="match status" value="1"/>
</dbReference>
<accession>A0A840RF46</accession>
<comment type="caution">
    <text evidence="3">The sequence shown here is derived from an EMBL/GenBank/DDBJ whole genome shotgun (WGS) entry which is preliminary data.</text>
</comment>
<dbReference type="AlphaFoldDB" id="A0A840RF46"/>
<dbReference type="InterPro" id="IPR027849">
    <property type="entry name" value="DUF4434"/>
</dbReference>
<reference evidence="3 4" key="1">
    <citation type="submission" date="2020-08" db="EMBL/GenBank/DDBJ databases">
        <title>Genomic Encyclopedia of Type Strains, Phase IV (KMG-IV): sequencing the most valuable type-strain genomes for metagenomic binning, comparative biology and taxonomic classification.</title>
        <authorList>
            <person name="Goeker M."/>
        </authorList>
    </citation>
    <scope>NUCLEOTIDE SEQUENCE [LARGE SCALE GENOMIC DNA]</scope>
    <source>
        <strain evidence="3 4">DSM 18233</strain>
    </source>
</reference>
<evidence type="ECO:0000313" key="4">
    <source>
        <dbReference type="Proteomes" id="UP000543030"/>
    </source>
</evidence>
<name>A0A840RF46_9NEIS</name>
<evidence type="ECO:0000256" key="1">
    <source>
        <dbReference type="SAM" id="SignalP"/>
    </source>
</evidence>
<feature type="chain" id="PRO_5032477813" description="DUF4434 domain-containing protein" evidence="1">
    <location>
        <begin position="19"/>
        <end position="296"/>
    </location>
</feature>
<protein>
    <recommendedName>
        <fullName evidence="2">DUF4434 domain-containing protein</fullName>
    </recommendedName>
</protein>
<keyword evidence="4" id="KW-1185">Reference proteome</keyword>
<feature type="domain" description="DUF4434" evidence="2">
    <location>
        <begin position="22"/>
        <end position="295"/>
    </location>
</feature>